<dbReference type="GO" id="GO:0008013">
    <property type="term" value="F:beta-catenin binding"/>
    <property type="evidence" value="ECO:0007669"/>
    <property type="project" value="TreeGrafter"/>
</dbReference>
<evidence type="ECO:0000256" key="4">
    <source>
        <dbReference type="ARBA" id="ARBA00022729"/>
    </source>
</evidence>
<comment type="function">
    <text evidence="11">Cadherins are calcium-dependent cell adhesion proteins. They preferentially interact with themselves in a homophilic manner in connecting cells; cadherins may thus contribute to the sorting of heterogeneous cell types. Ligand for integrins alpha-E/beta-7, ITGAE:ITGAB7, alpha-4/beta-7, ITGA4:ITGAB7 and alpha-4/beta-1, ITGA4:ITGAB1 through which modulates CD4(+) T cells activation.</text>
</comment>
<keyword evidence="2" id="KW-1003">Cell membrane</keyword>
<evidence type="ECO:0000256" key="12">
    <source>
        <dbReference type="ARBA" id="ARBA00062925"/>
    </source>
</evidence>
<dbReference type="GO" id="GO:0007156">
    <property type="term" value="P:homophilic cell adhesion via plasma membrane adhesion molecules"/>
    <property type="evidence" value="ECO:0007669"/>
    <property type="project" value="InterPro"/>
</dbReference>
<name>A0AA97JDC8_EUBMA</name>
<dbReference type="GO" id="GO:0007043">
    <property type="term" value="P:cell-cell junction assembly"/>
    <property type="evidence" value="ECO:0007669"/>
    <property type="project" value="TreeGrafter"/>
</dbReference>
<dbReference type="GO" id="GO:0005912">
    <property type="term" value="C:adherens junction"/>
    <property type="evidence" value="ECO:0007669"/>
    <property type="project" value="TreeGrafter"/>
</dbReference>
<feature type="chain" id="PRO_5041659464" description="Cadherin-like protein 26" evidence="17">
    <location>
        <begin position="25"/>
        <end position="798"/>
    </location>
</feature>
<protein>
    <recommendedName>
        <fullName evidence="13">Cadherin-like protein 26</fullName>
    </recommendedName>
</protein>
<dbReference type="GO" id="GO:0005509">
    <property type="term" value="F:calcium ion binding"/>
    <property type="evidence" value="ECO:0007669"/>
    <property type="project" value="UniProtKB-UniRule"/>
</dbReference>
<keyword evidence="9 16" id="KW-0472">Membrane</keyword>
<evidence type="ECO:0000256" key="13">
    <source>
        <dbReference type="ARBA" id="ARBA00069031"/>
    </source>
</evidence>
<comment type="subunit">
    <text evidence="12">Homodimer. Component of a cadherin:catenin adhesion complex composed of at least of CDH26, beta-catenin/CTNNB1, alpha-catenin/CTNNA1 and p120 catenin/CTNND1.</text>
</comment>
<feature type="transmembrane region" description="Helical" evidence="16">
    <location>
        <begin position="592"/>
        <end position="614"/>
    </location>
</feature>
<accession>A0AA97JDC8</accession>
<evidence type="ECO:0000256" key="1">
    <source>
        <dbReference type="ARBA" id="ARBA00004251"/>
    </source>
</evidence>
<evidence type="ECO:0000256" key="14">
    <source>
        <dbReference type="PROSITE-ProRule" id="PRU00043"/>
    </source>
</evidence>
<evidence type="ECO:0000256" key="2">
    <source>
        <dbReference type="ARBA" id="ARBA00022475"/>
    </source>
</evidence>
<dbReference type="Pfam" id="PF00028">
    <property type="entry name" value="Cadherin"/>
    <property type="match status" value="3"/>
</dbReference>
<gene>
    <name evidence="20" type="primary">LOC129329750</name>
</gene>
<dbReference type="GeneID" id="129329750"/>
<dbReference type="CDD" id="cd11304">
    <property type="entry name" value="Cadherin_repeat"/>
    <property type="match status" value="4"/>
</dbReference>
<feature type="domain" description="Cadherin" evidence="18">
    <location>
        <begin position="373"/>
        <end position="479"/>
    </location>
</feature>
<keyword evidence="6 14" id="KW-0106">Calcium</keyword>
<evidence type="ECO:0000256" key="15">
    <source>
        <dbReference type="SAM" id="MobiDB-lite"/>
    </source>
</evidence>
<evidence type="ECO:0000256" key="8">
    <source>
        <dbReference type="ARBA" id="ARBA00022989"/>
    </source>
</evidence>
<proteinExistence type="predicted"/>
<keyword evidence="8 16" id="KW-1133">Transmembrane helix</keyword>
<dbReference type="FunFam" id="2.60.40.60:FF:000031">
    <property type="entry name" value="Cadherin 3"/>
    <property type="match status" value="1"/>
</dbReference>
<dbReference type="GO" id="GO:0034332">
    <property type="term" value="P:adherens junction organization"/>
    <property type="evidence" value="ECO:0007669"/>
    <property type="project" value="TreeGrafter"/>
</dbReference>
<dbReference type="InterPro" id="IPR002126">
    <property type="entry name" value="Cadherin-like_dom"/>
</dbReference>
<evidence type="ECO:0000256" key="10">
    <source>
        <dbReference type="ARBA" id="ARBA00023180"/>
    </source>
</evidence>
<dbReference type="AlphaFoldDB" id="A0AA97JDC8"/>
<dbReference type="GO" id="GO:0016342">
    <property type="term" value="C:catenin complex"/>
    <property type="evidence" value="ECO:0007669"/>
    <property type="project" value="TreeGrafter"/>
</dbReference>
<keyword evidence="5" id="KW-0677">Repeat</keyword>
<organism evidence="19 20">
    <name type="scientific">Eublepharis macularius</name>
    <name type="common">Leopard gecko</name>
    <name type="synonym">Cyrtodactylus macularius</name>
    <dbReference type="NCBI Taxonomy" id="481883"/>
    <lineage>
        <taxon>Eukaryota</taxon>
        <taxon>Metazoa</taxon>
        <taxon>Chordata</taxon>
        <taxon>Craniata</taxon>
        <taxon>Vertebrata</taxon>
        <taxon>Euteleostomi</taxon>
        <taxon>Lepidosauria</taxon>
        <taxon>Squamata</taxon>
        <taxon>Bifurcata</taxon>
        <taxon>Gekkota</taxon>
        <taxon>Eublepharidae</taxon>
        <taxon>Eublepharinae</taxon>
        <taxon>Eublepharis</taxon>
    </lineage>
</organism>
<dbReference type="PANTHER" id="PTHR24027">
    <property type="entry name" value="CADHERIN-23"/>
    <property type="match status" value="1"/>
</dbReference>
<feature type="domain" description="Cadherin" evidence="18">
    <location>
        <begin position="60"/>
        <end position="141"/>
    </location>
</feature>
<feature type="domain" description="Cadherin" evidence="18">
    <location>
        <begin position="142"/>
        <end position="251"/>
    </location>
</feature>
<evidence type="ECO:0000256" key="17">
    <source>
        <dbReference type="SAM" id="SignalP"/>
    </source>
</evidence>
<feature type="signal peptide" evidence="17">
    <location>
        <begin position="1"/>
        <end position="24"/>
    </location>
</feature>
<evidence type="ECO:0000256" key="3">
    <source>
        <dbReference type="ARBA" id="ARBA00022692"/>
    </source>
</evidence>
<evidence type="ECO:0000256" key="6">
    <source>
        <dbReference type="ARBA" id="ARBA00022837"/>
    </source>
</evidence>
<keyword evidence="10" id="KW-0325">Glycoprotein</keyword>
<dbReference type="GO" id="GO:0000902">
    <property type="term" value="P:cell morphogenesis"/>
    <property type="evidence" value="ECO:0007669"/>
    <property type="project" value="TreeGrafter"/>
</dbReference>
<dbReference type="GO" id="GO:0016477">
    <property type="term" value="P:cell migration"/>
    <property type="evidence" value="ECO:0007669"/>
    <property type="project" value="TreeGrafter"/>
</dbReference>
<dbReference type="KEGG" id="emc:129329750"/>
<dbReference type="InterPro" id="IPR020894">
    <property type="entry name" value="Cadherin_CS"/>
</dbReference>
<dbReference type="FunFam" id="2.60.40.60:FF:000019">
    <property type="entry name" value="Cadherin 2"/>
    <property type="match status" value="1"/>
</dbReference>
<dbReference type="PRINTS" id="PR00205">
    <property type="entry name" value="CADHERIN"/>
</dbReference>
<dbReference type="Proteomes" id="UP001190640">
    <property type="component" value="Chromosome 5"/>
</dbReference>
<evidence type="ECO:0000313" key="19">
    <source>
        <dbReference type="Proteomes" id="UP001190640"/>
    </source>
</evidence>
<dbReference type="PROSITE" id="PS00232">
    <property type="entry name" value="CADHERIN_1"/>
    <property type="match status" value="2"/>
</dbReference>
<evidence type="ECO:0000259" key="18">
    <source>
        <dbReference type="PROSITE" id="PS50268"/>
    </source>
</evidence>
<dbReference type="GO" id="GO:0016339">
    <property type="term" value="P:calcium-dependent cell-cell adhesion via plasma membrane cell adhesion molecules"/>
    <property type="evidence" value="ECO:0007669"/>
    <property type="project" value="TreeGrafter"/>
</dbReference>
<feature type="compositionally biased region" description="Pro residues" evidence="15">
    <location>
        <begin position="687"/>
        <end position="700"/>
    </location>
</feature>
<dbReference type="Gene3D" id="2.60.40.60">
    <property type="entry name" value="Cadherins"/>
    <property type="match status" value="5"/>
</dbReference>
<dbReference type="InterPro" id="IPR015919">
    <property type="entry name" value="Cadherin-like_sf"/>
</dbReference>
<keyword evidence="7" id="KW-0130">Cell adhesion</keyword>
<dbReference type="FunFam" id="2.60.40.60:FF:000158">
    <property type="entry name" value="Dachsous cadherin-related 1"/>
    <property type="match status" value="1"/>
</dbReference>
<dbReference type="SUPFAM" id="SSF49313">
    <property type="entry name" value="Cadherin-like"/>
    <property type="match status" value="5"/>
</dbReference>
<dbReference type="FunFam" id="2.60.40.60:FF:000027">
    <property type="entry name" value="Cadherin 2"/>
    <property type="match status" value="1"/>
</dbReference>
<evidence type="ECO:0000256" key="7">
    <source>
        <dbReference type="ARBA" id="ARBA00022889"/>
    </source>
</evidence>
<dbReference type="RefSeq" id="XP_054835317.1">
    <property type="nucleotide sequence ID" value="XM_054979342.1"/>
</dbReference>
<feature type="domain" description="Cadherin" evidence="18">
    <location>
        <begin position="252"/>
        <end position="372"/>
    </location>
</feature>
<keyword evidence="3 16" id="KW-0812">Transmembrane</keyword>
<reference evidence="20" key="1">
    <citation type="submission" date="2025-08" db="UniProtKB">
        <authorList>
            <consortium name="RefSeq"/>
        </authorList>
    </citation>
    <scope>IDENTIFICATION</scope>
    <source>
        <tissue evidence="20">Blood</tissue>
    </source>
</reference>
<evidence type="ECO:0000256" key="11">
    <source>
        <dbReference type="ARBA" id="ARBA00059993"/>
    </source>
</evidence>
<dbReference type="SMART" id="SM00112">
    <property type="entry name" value="CA"/>
    <property type="match status" value="4"/>
</dbReference>
<evidence type="ECO:0000256" key="16">
    <source>
        <dbReference type="SAM" id="Phobius"/>
    </source>
</evidence>
<feature type="region of interest" description="Disordered" evidence="15">
    <location>
        <begin position="684"/>
        <end position="713"/>
    </location>
</feature>
<dbReference type="FunFam" id="2.60.40.60:FF:000011">
    <property type="entry name" value="Cadherin 1"/>
    <property type="match status" value="1"/>
</dbReference>
<dbReference type="PROSITE" id="PS50268">
    <property type="entry name" value="CADHERIN_2"/>
    <property type="match status" value="4"/>
</dbReference>
<dbReference type="GO" id="GO:0045296">
    <property type="term" value="F:cadherin binding"/>
    <property type="evidence" value="ECO:0007669"/>
    <property type="project" value="TreeGrafter"/>
</dbReference>
<dbReference type="PANTHER" id="PTHR24027:SF78">
    <property type="entry name" value="CADHERIN-LIKE PROTEIN 26"/>
    <property type="match status" value="1"/>
</dbReference>
<keyword evidence="4 17" id="KW-0732">Signal</keyword>
<keyword evidence="19" id="KW-1185">Reference proteome</keyword>
<evidence type="ECO:0000256" key="5">
    <source>
        <dbReference type="ARBA" id="ARBA00022737"/>
    </source>
</evidence>
<dbReference type="InterPro" id="IPR039808">
    <property type="entry name" value="Cadherin"/>
</dbReference>
<evidence type="ECO:0000256" key="9">
    <source>
        <dbReference type="ARBA" id="ARBA00023136"/>
    </source>
</evidence>
<dbReference type="GO" id="GO:0044331">
    <property type="term" value="P:cell-cell adhesion mediated by cadherin"/>
    <property type="evidence" value="ECO:0007669"/>
    <property type="project" value="TreeGrafter"/>
</dbReference>
<comment type="subcellular location">
    <subcellularLocation>
        <location evidence="1">Cell membrane</location>
        <topology evidence="1">Single-pass type I membrane protein</topology>
    </subcellularLocation>
</comment>
<evidence type="ECO:0000313" key="20">
    <source>
        <dbReference type="RefSeq" id="XP_054835317.1"/>
    </source>
</evidence>
<sequence length="798" mass="89511">MRRLHTPFLALFLLANVYLNPLESLHPLWRMKRTWAVTTLELVEEDKGPFPKCFEELFTDHKSFDTDVKYVVNPQGMHIGLFSFQDDAGGRLCVNHPIDRETTSSFMIRFDAANKITGEPMDQSLLFKIQIRDINDNAPMFTEKEFNISVKENHNRDEPVYQITATDKDEEGTENSRVRYSLISQMPATKDPAFSVDCHKGLIRFSGCSRYEDARAFKLLIKATDHGIPKQSSTATINIAIQDANNHLPVFSKENYQLDILEGKTASDLLRLSVEDKDSPNTPAWRAKYKIVRGNERGNFIIKTDPKTNEGVLSIIKPLIYDGTPEKRLVISVENEEPFFICDRGQVRNPPVPHRNVAVNIIVLDVNDAPQFHSPILVLHIKEGVGPGTKISQYTARDPDRVPNAIRYKIAFDPAHWVTIEERTGILTTVRILDRESSYVNNSIYTILVHAIDDGVPPQTGTGTIQLFLIDINDNVPVLVTWSVDICNGIEKGSFRITAEDADLSPYGGPFAFTLTEVSENTKDVWKLGQNFGDSVELLMLRGLPLGNHLVPFRISDRQGFSGNQSLQVRVCHCLNGSVCGPERSQLCGETITAIVSPFMVLTAVSGVLLWYYFCTTSKKGPRIILDPSGTQSLINYTEERQQDLSSDVSDTRIPFTPFPEYAVINKRSPPPIEVDPAVIVTNPSGNPHPLPTTIPPPVKPLEKGPSHPSTDKMPWIISDNNWIMETLDEILNYKRSHIDNIEDAIDSYPPHVYAEEGNLERNESCWSLPFVGDDNLPPDFLDTLGPTFTSLGKICSK</sequence>